<comment type="caution">
    <text evidence="2">The sequence shown here is derived from an EMBL/GenBank/DDBJ whole genome shotgun (WGS) entry which is preliminary data.</text>
</comment>
<dbReference type="InterPro" id="IPR043129">
    <property type="entry name" value="ATPase_NBD"/>
</dbReference>
<proteinExistence type="predicted"/>
<protein>
    <submittedName>
        <fullName evidence="2">ATPase</fullName>
    </submittedName>
</protein>
<dbReference type="InterPro" id="IPR052519">
    <property type="entry name" value="Euk-type_GlcNAc_Kinase"/>
</dbReference>
<gene>
    <name evidence="2" type="ORF">LQ564_15310</name>
</gene>
<dbReference type="Pfam" id="PF01869">
    <property type="entry name" value="BcrAD_BadFG"/>
    <property type="match status" value="1"/>
</dbReference>
<dbReference type="Proteomes" id="UP001179361">
    <property type="component" value="Unassembled WGS sequence"/>
</dbReference>
<dbReference type="InterPro" id="IPR002731">
    <property type="entry name" value="ATPase_BadF"/>
</dbReference>
<keyword evidence="3" id="KW-1185">Reference proteome</keyword>
<dbReference type="RefSeq" id="WP_231058956.1">
    <property type="nucleotide sequence ID" value="NZ_JAJNOC010000004.1"/>
</dbReference>
<accession>A0ABS8Q7F4</accession>
<dbReference type="Gene3D" id="3.30.420.40">
    <property type="match status" value="2"/>
</dbReference>
<reference evidence="2" key="1">
    <citation type="submission" date="2021-11" db="EMBL/GenBank/DDBJ databases">
        <title>The complete genome of Massilia sp sp. G4R7.</title>
        <authorList>
            <person name="Liu L."/>
            <person name="Yue J."/>
            <person name="Yuan J."/>
            <person name="Yang F."/>
            <person name="Li L."/>
        </authorList>
    </citation>
    <scope>NUCLEOTIDE SEQUENCE</scope>
    <source>
        <strain evidence="2">G4R7</strain>
    </source>
</reference>
<feature type="domain" description="ATPase BadF/BadG/BcrA/BcrD type" evidence="1">
    <location>
        <begin position="6"/>
        <end position="238"/>
    </location>
</feature>
<dbReference type="SUPFAM" id="SSF53067">
    <property type="entry name" value="Actin-like ATPase domain"/>
    <property type="match status" value="2"/>
</dbReference>
<name>A0ABS8Q7F4_9BURK</name>
<evidence type="ECO:0000313" key="3">
    <source>
        <dbReference type="Proteomes" id="UP001179361"/>
    </source>
</evidence>
<dbReference type="PANTHER" id="PTHR43190:SF3">
    <property type="entry name" value="N-ACETYL-D-GLUCOSAMINE KINASE"/>
    <property type="match status" value="1"/>
</dbReference>
<dbReference type="EMBL" id="JAJNOC010000004">
    <property type="protein sequence ID" value="MCD2517682.1"/>
    <property type="molecule type" value="Genomic_DNA"/>
</dbReference>
<sequence length="292" mass="29903">MIDYLIGVDGGGTGTRVRLARRDGSALAQASGGPSALARGIDAAWATIDGAVRQAFTQIGIDPVPRAACAIGLGLAGVHNKEWKAAFIAANPGYAAIALDTDGFTTMMGAHAGRPGAIVAIGTGSVGEAMREDGTKIEVGGWGFPAGDEASGAWMGLRALNHVEHVLDGRAEGSAFAREVIDFCGGSRDALQVWLGKANQTTYASLARFVVIHGETDPVARAILEHAGQEVAAIADALDPGHSLPLALCGGLGEVLRAWLPPATLARCVPAQGDSAAGALRMIARQLERTPQ</sequence>
<dbReference type="PANTHER" id="PTHR43190">
    <property type="entry name" value="N-ACETYL-D-GLUCOSAMINE KINASE"/>
    <property type="match status" value="1"/>
</dbReference>
<organism evidence="2 3">
    <name type="scientific">Massilia phyllostachyos</name>
    <dbReference type="NCBI Taxonomy" id="2898585"/>
    <lineage>
        <taxon>Bacteria</taxon>
        <taxon>Pseudomonadati</taxon>
        <taxon>Pseudomonadota</taxon>
        <taxon>Betaproteobacteria</taxon>
        <taxon>Burkholderiales</taxon>
        <taxon>Oxalobacteraceae</taxon>
        <taxon>Telluria group</taxon>
        <taxon>Massilia</taxon>
    </lineage>
</organism>
<dbReference type="CDD" id="cd24082">
    <property type="entry name" value="ASKHA_NBD_GspK-like"/>
    <property type="match status" value="1"/>
</dbReference>
<evidence type="ECO:0000259" key="1">
    <source>
        <dbReference type="Pfam" id="PF01869"/>
    </source>
</evidence>
<evidence type="ECO:0000313" key="2">
    <source>
        <dbReference type="EMBL" id="MCD2517682.1"/>
    </source>
</evidence>